<accession>M4V8W3</accession>
<dbReference type="HOGENOM" id="CLU_978825_0_0_7"/>
<proteinExistence type="predicted"/>
<dbReference type="PATRIC" id="fig|1184267.3.peg.237"/>
<evidence type="ECO:0000313" key="1">
    <source>
        <dbReference type="EMBL" id="AGH94456.1"/>
    </source>
</evidence>
<name>M4V8W3_9BACT</name>
<gene>
    <name evidence="1" type="ORF">A11Q_236</name>
</gene>
<dbReference type="KEGG" id="bex:A11Q_236"/>
<dbReference type="Pfam" id="PF19795">
    <property type="entry name" value="DUF6279"/>
    <property type="match status" value="1"/>
</dbReference>
<sequence length="284" mass="33115">MSGKIFFTLSFAFIIASCTQQRMAFRFADTAASWRADDYFDLNSAQKTQVEKQLKVFLHEAYENNDREIPKLFDKADQLLANVNDQNKLDCKAADKIREDAGTLFANIPALSASHIKTLTDSLSEKQIKYFIDKVAQDIKEDEQKLKKPDDLHDRRLKRTLDNLKVFLGNLTSQQENAVRAHMKANPFPFAERLKNKKANYEKTKQLGDNPEAFKNFIVDFVQSWRNYQSAEYLKLSDEQRLQNEKFYQQLICDSSTQQLHFLRKKLSDIKKDFEEFFVPARGN</sequence>
<evidence type="ECO:0008006" key="3">
    <source>
        <dbReference type="Google" id="ProtNLM"/>
    </source>
</evidence>
<dbReference type="Proteomes" id="UP000012040">
    <property type="component" value="Chromosome"/>
</dbReference>
<dbReference type="EMBL" id="CP003537">
    <property type="protein sequence ID" value="AGH94456.1"/>
    <property type="molecule type" value="Genomic_DNA"/>
</dbReference>
<keyword evidence="2" id="KW-1185">Reference proteome</keyword>
<evidence type="ECO:0000313" key="2">
    <source>
        <dbReference type="Proteomes" id="UP000012040"/>
    </source>
</evidence>
<dbReference type="AlphaFoldDB" id="M4V8W3"/>
<dbReference type="eggNOG" id="ENOG5032J66">
    <property type="taxonomic scope" value="Bacteria"/>
</dbReference>
<protein>
    <recommendedName>
        <fullName evidence="3">Lipoprotein</fullName>
    </recommendedName>
</protein>
<dbReference type="OrthoDB" id="5294535at2"/>
<organism evidence="1 2">
    <name type="scientific">Pseudobdellovibrio exovorus JSS</name>
    <dbReference type="NCBI Taxonomy" id="1184267"/>
    <lineage>
        <taxon>Bacteria</taxon>
        <taxon>Pseudomonadati</taxon>
        <taxon>Bdellovibrionota</taxon>
        <taxon>Bdellovibrionia</taxon>
        <taxon>Bdellovibrionales</taxon>
        <taxon>Pseudobdellovibrionaceae</taxon>
        <taxon>Pseudobdellovibrio</taxon>
    </lineage>
</organism>
<dbReference type="PROSITE" id="PS51257">
    <property type="entry name" value="PROKAR_LIPOPROTEIN"/>
    <property type="match status" value="1"/>
</dbReference>
<dbReference type="RefSeq" id="WP_015468946.1">
    <property type="nucleotide sequence ID" value="NC_020813.1"/>
</dbReference>
<reference evidence="1 2" key="1">
    <citation type="journal article" date="2013" name="ISME J.">
        <title>By their genes ye shall know them: genomic signatures of predatory bacteria.</title>
        <authorList>
            <person name="Pasternak Z."/>
            <person name="Pietrokovski S."/>
            <person name="Rotem O."/>
            <person name="Gophna U."/>
            <person name="Lurie-Weinberger M.N."/>
            <person name="Jurkevitch E."/>
        </authorList>
    </citation>
    <scope>NUCLEOTIDE SEQUENCE [LARGE SCALE GENOMIC DNA]</scope>
    <source>
        <strain evidence="1 2">JSS</strain>
    </source>
</reference>